<accession>A0A9X4N1A4</accession>
<comment type="caution">
    <text evidence="1">The sequence shown here is derived from an EMBL/GenBank/DDBJ whole genome shotgun (WGS) entry which is preliminary data.</text>
</comment>
<gene>
    <name evidence="1" type="ORF">NOL13_08825</name>
</gene>
<sequence length="88" mass="10056">MTYSLAKRSQSSQPLAQIANPYQLEVARKLSQSMADNQARELLATDILYKVGNLALIQAEILKNNPEARDYTDYILRAFTHYTTQHLK</sequence>
<dbReference type="RefSeq" id="WP_222337141.1">
    <property type="nucleotide sequence ID" value="NZ_CP082204.1"/>
</dbReference>
<dbReference type="Proteomes" id="UP001152875">
    <property type="component" value="Unassembled WGS sequence"/>
</dbReference>
<proteinExistence type="predicted"/>
<evidence type="ECO:0000313" key="2">
    <source>
        <dbReference type="Proteomes" id="UP001152875"/>
    </source>
</evidence>
<organism evidence="1 2">
    <name type="scientific">Streptococcus suis</name>
    <dbReference type="NCBI Taxonomy" id="1307"/>
    <lineage>
        <taxon>Bacteria</taxon>
        <taxon>Bacillati</taxon>
        <taxon>Bacillota</taxon>
        <taxon>Bacilli</taxon>
        <taxon>Lactobacillales</taxon>
        <taxon>Streptococcaceae</taxon>
        <taxon>Streptococcus</taxon>
    </lineage>
</organism>
<reference evidence="1" key="1">
    <citation type="submission" date="2022-07" db="EMBL/GenBank/DDBJ databases">
        <title>Whole Genome Sequencing of Streptococcus suis.</title>
        <authorList>
            <person name="Dai X."/>
            <person name="Huang J."/>
            <person name="Wang L."/>
        </authorList>
    </citation>
    <scope>NUCLEOTIDE SEQUENCE</scope>
    <source>
        <strain evidence="1">XNB2</strain>
    </source>
</reference>
<dbReference type="EMBL" id="JANFMP010000027">
    <property type="protein sequence ID" value="MDG4527483.1"/>
    <property type="molecule type" value="Genomic_DNA"/>
</dbReference>
<protein>
    <submittedName>
        <fullName evidence="1">Uncharacterized protein</fullName>
    </submittedName>
</protein>
<dbReference type="AlphaFoldDB" id="A0A9X4N1A4"/>
<evidence type="ECO:0000313" key="1">
    <source>
        <dbReference type="EMBL" id="MDG4527483.1"/>
    </source>
</evidence>
<name>A0A9X4N1A4_STRSU</name>